<feature type="compositionally biased region" description="Polar residues" evidence="1">
    <location>
        <begin position="145"/>
        <end position="161"/>
    </location>
</feature>
<dbReference type="EMBL" id="CAJOBA010008814">
    <property type="protein sequence ID" value="CAF3837121.1"/>
    <property type="molecule type" value="Genomic_DNA"/>
</dbReference>
<dbReference type="Proteomes" id="UP000682733">
    <property type="component" value="Unassembled WGS sequence"/>
</dbReference>
<organism evidence="2 4">
    <name type="scientific">Didymodactylos carnosus</name>
    <dbReference type="NCBI Taxonomy" id="1234261"/>
    <lineage>
        <taxon>Eukaryota</taxon>
        <taxon>Metazoa</taxon>
        <taxon>Spiralia</taxon>
        <taxon>Gnathifera</taxon>
        <taxon>Rotifera</taxon>
        <taxon>Eurotatoria</taxon>
        <taxon>Bdelloidea</taxon>
        <taxon>Philodinida</taxon>
        <taxon>Philodinidae</taxon>
        <taxon>Didymodactylos</taxon>
    </lineage>
</organism>
<proteinExistence type="predicted"/>
<feature type="region of interest" description="Disordered" evidence="1">
    <location>
        <begin position="127"/>
        <end position="226"/>
    </location>
</feature>
<reference evidence="2" key="1">
    <citation type="submission" date="2021-02" db="EMBL/GenBank/DDBJ databases">
        <authorList>
            <person name="Nowell W R."/>
        </authorList>
    </citation>
    <scope>NUCLEOTIDE SEQUENCE</scope>
</reference>
<dbReference type="Proteomes" id="UP000677228">
    <property type="component" value="Unassembled WGS sequence"/>
</dbReference>
<evidence type="ECO:0000313" key="3">
    <source>
        <dbReference type="EMBL" id="CAF3837121.1"/>
    </source>
</evidence>
<comment type="caution">
    <text evidence="2">The sequence shown here is derived from an EMBL/GenBank/DDBJ whole genome shotgun (WGS) entry which is preliminary data.</text>
</comment>
<feature type="compositionally biased region" description="Polar residues" evidence="1">
    <location>
        <begin position="180"/>
        <end position="194"/>
    </location>
</feature>
<evidence type="ECO:0000256" key="1">
    <source>
        <dbReference type="SAM" id="MobiDB-lite"/>
    </source>
</evidence>
<gene>
    <name evidence="2" type="ORF">OVA965_LOCUS17988</name>
    <name evidence="3" type="ORF">TMI583_LOCUS18001</name>
</gene>
<sequence length="288" mass="32479">KMDRNRKPYKKRSDFEINGIIEQGLATPKDIVGKLLQESYGEITNYYKSINKATQLRRVHDILLKIAKNVALARSSDYSLFTKQGTDNQDYLVFHGETVGEDENSKSTDEQMIFNLQASNNQIAIREQETDIEPQEERESKLVTPRSTTSKNTTAVETNLSDEIIEPGSHRVRSADLEDTQNFRSSTTQWASNGTTTPTTTTPASNISSVPKQKTNKIPKSDRPLTVNDISNQEEESVVHAATKKRKAISASARANTLLSRIENVLDPFERYARQNIVPYINLVDDEE</sequence>
<protein>
    <submittedName>
        <fullName evidence="2">Uncharacterized protein</fullName>
    </submittedName>
</protein>
<evidence type="ECO:0000313" key="4">
    <source>
        <dbReference type="Proteomes" id="UP000677228"/>
    </source>
</evidence>
<evidence type="ECO:0000313" key="2">
    <source>
        <dbReference type="EMBL" id="CAF1073052.1"/>
    </source>
</evidence>
<name>A0A8S2DWR9_9BILA</name>
<dbReference type="EMBL" id="CAJNOK010008797">
    <property type="protein sequence ID" value="CAF1073052.1"/>
    <property type="molecule type" value="Genomic_DNA"/>
</dbReference>
<feature type="non-terminal residue" evidence="2">
    <location>
        <position position="1"/>
    </location>
</feature>
<feature type="compositionally biased region" description="Polar residues" evidence="1">
    <location>
        <begin position="204"/>
        <end position="218"/>
    </location>
</feature>
<accession>A0A8S2DWR9</accession>
<dbReference type="AlphaFoldDB" id="A0A8S2DWR9"/>